<feature type="region of interest" description="Disordered" evidence="1">
    <location>
        <begin position="37"/>
        <end position="63"/>
    </location>
</feature>
<feature type="compositionally biased region" description="Polar residues" evidence="1">
    <location>
        <begin position="349"/>
        <end position="358"/>
    </location>
</feature>
<dbReference type="GO" id="GO:0071818">
    <property type="term" value="C:BAT3 complex"/>
    <property type="evidence" value="ECO:0007669"/>
    <property type="project" value="TreeGrafter"/>
</dbReference>
<dbReference type="GO" id="GO:0031593">
    <property type="term" value="F:polyubiquitin modification-dependent protein binding"/>
    <property type="evidence" value="ECO:0007669"/>
    <property type="project" value="TreeGrafter"/>
</dbReference>
<dbReference type="GO" id="GO:0036503">
    <property type="term" value="P:ERAD pathway"/>
    <property type="evidence" value="ECO:0007669"/>
    <property type="project" value="TreeGrafter"/>
</dbReference>
<feature type="compositionally biased region" description="Polar residues" evidence="1">
    <location>
        <begin position="756"/>
        <end position="772"/>
    </location>
</feature>
<dbReference type="Pfam" id="PF00240">
    <property type="entry name" value="ubiquitin"/>
    <property type="match status" value="1"/>
</dbReference>
<dbReference type="InterPro" id="IPR000626">
    <property type="entry name" value="Ubiquitin-like_dom"/>
</dbReference>
<organism evidence="3 4">
    <name type="scientific">Ensete ventricosum</name>
    <name type="common">Abyssinian banana</name>
    <name type="synonym">Musa ensete</name>
    <dbReference type="NCBI Taxonomy" id="4639"/>
    <lineage>
        <taxon>Eukaryota</taxon>
        <taxon>Viridiplantae</taxon>
        <taxon>Streptophyta</taxon>
        <taxon>Embryophyta</taxon>
        <taxon>Tracheophyta</taxon>
        <taxon>Spermatophyta</taxon>
        <taxon>Magnoliopsida</taxon>
        <taxon>Liliopsida</taxon>
        <taxon>Zingiberales</taxon>
        <taxon>Musaceae</taxon>
        <taxon>Ensete</taxon>
    </lineage>
</organism>
<feature type="compositionally biased region" description="Polar residues" evidence="1">
    <location>
        <begin position="881"/>
        <end position="890"/>
    </location>
</feature>
<name>A0AAV8RGU6_ENSVE</name>
<dbReference type="SMART" id="SM00213">
    <property type="entry name" value="UBQ"/>
    <property type="match status" value="1"/>
</dbReference>
<dbReference type="Proteomes" id="UP001222027">
    <property type="component" value="Unassembled WGS sequence"/>
</dbReference>
<proteinExistence type="predicted"/>
<dbReference type="SUPFAM" id="SSF54236">
    <property type="entry name" value="Ubiquitin-like"/>
    <property type="match status" value="1"/>
</dbReference>
<feature type="compositionally biased region" description="Polar residues" evidence="1">
    <location>
        <begin position="780"/>
        <end position="791"/>
    </location>
</feature>
<feature type="domain" description="Ubiquitin-like" evidence="2">
    <location>
        <begin position="115"/>
        <end position="188"/>
    </location>
</feature>
<accession>A0AAV8RGU6</accession>
<dbReference type="PRINTS" id="PR00348">
    <property type="entry name" value="UBIQUITIN"/>
</dbReference>
<feature type="region of interest" description="Disordered" evidence="1">
    <location>
        <begin position="721"/>
        <end position="813"/>
    </location>
</feature>
<evidence type="ECO:0000256" key="1">
    <source>
        <dbReference type="SAM" id="MobiDB-lite"/>
    </source>
</evidence>
<dbReference type="EMBL" id="JAQQAF010000002">
    <property type="protein sequence ID" value="KAJ8504648.1"/>
    <property type="molecule type" value="Genomic_DNA"/>
</dbReference>
<feature type="region of interest" description="Disordered" evidence="1">
    <location>
        <begin position="834"/>
        <end position="890"/>
    </location>
</feature>
<comment type="caution">
    <text evidence="3">The sequence shown here is derived from an EMBL/GenBank/DDBJ whole genome shotgun (WGS) entry which is preliminary data.</text>
</comment>
<dbReference type="PANTHER" id="PTHR15204:SF5">
    <property type="entry name" value="LARGE PROLINE-RICH PROTEIN BAG6 ISOFORM X1"/>
    <property type="match status" value="1"/>
</dbReference>
<dbReference type="InterPro" id="IPR019954">
    <property type="entry name" value="Ubiquitin_CS"/>
</dbReference>
<dbReference type="GO" id="GO:0051787">
    <property type="term" value="F:misfolded protein binding"/>
    <property type="evidence" value="ECO:0007669"/>
    <property type="project" value="TreeGrafter"/>
</dbReference>
<keyword evidence="4" id="KW-1185">Reference proteome</keyword>
<feature type="compositionally biased region" description="Low complexity" evidence="1">
    <location>
        <begin position="799"/>
        <end position="813"/>
    </location>
</feature>
<feature type="compositionally biased region" description="Polar residues" evidence="1">
    <location>
        <begin position="205"/>
        <end position="224"/>
    </location>
</feature>
<feature type="compositionally biased region" description="Polar residues" evidence="1">
    <location>
        <begin position="598"/>
        <end position="626"/>
    </location>
</feature>
<feature type="region of interest" description="Disordered" evidence="1">
    <location>
        <begin position="189"/>
        <end position="224"/>
    </location>
</feature>
<evidence type="ECO:0000313" key="3">
    <source>
        <dbReference type="EMBL" id="KAJ8504648.1"/>
    </source>
</evidence>
<evidence type="ECO:0000259" key="2">
    <source>
        <dbReference type="PROSITE" id="PS50053"/>
    </source>
</evidence>
<feature type="compositionally biased region" description="Basic and acidic residues" evidence="1">
    <location>
        <begin position="37"/>
        <end position="54"/>
    </location>
</feature>
<dbReference type="CDD" id="cd17039">
    <property type="entry name" value="Ubl_ubiquitin_like"/>
    <property type="match status" value="1"/>
</dbReference>
<protein>
    <recommendedName>
        <fullName evidence="2">Ubiquitin-like domain-containing protein</fullName>
    </recommendedName>
</protein>
<feature type="compositionally biased region" description="Low complexity" evidence="1">
    <location>
        <begin position="834"/>
        <end position="852"/>
    </location>
</feature>
<dbReference type="FunFam" id="3.10.20.90:FF:000154">
    <property type="entry name" value="Large proline-rich protein BAG6"/>
    <property type="match status" value="1"/>
</dbReference>
<dbReference type="InterPro" id="IPR019956">
    <property type="entry name" value="Ubiquitin_dom"/>
</dbReference>
<feature type="compositionally biased region" description="Polar residues" evidence="1">
    <location>
        <begin position="721"/>
        <end position="748"/>
    </location>
</feature>
<feature type="region of interest" description="Disordered" evidence="1">
    <location>
        <begin position="524"/>
        <end position="564"/>
    </location>
</feature>
<gene>
    <name evidence="3" type="ORF">OPV22_005534</name>
</gene>
<feature type="region of interest" description="Disordered" evidence="1">
    <location>
        <begin position="349"/>
        <end position="375"/>
    </location>
</feature>
<reference evidence="3 4" key="1">
    <citation type="submission" date="2022-12" db="EMBL/GenBank/DDBJ databases">
        <title>Chromosome-scale assembly of the Ensete ventricosum genome.</title>
        <authorList>
            <person name="Dussert Y."/>
            <person name="Stocks J."/>
            <person name="Wendawek A."/>
            <person name="Woldeyes F."/>
            <person name="Nichols R.A."/>
            <person name="Borrell J.S."/>
        </authorList>
    </citation>
    <scope>NUCLEOTIDE SEQUENCE [LARGE SCALE GENOMIC DNA]</scope>
    <source>
        <strain evidence="4">cv. Maze</strain>
        <tissue evidence="3">Seeds</tissue>
    </source>
</reference>
<dbReference type="PANTHER" id="PTHR15204">
    <property type="entry name" value="LARGE PROLINE-RICH PROTEIN BAG6"/>
    <property type="match status" value="1"/>
</dbReference>
<dbReference type="PROSITE" id="PS00299">
    <property type="entry name" value="UBIQUITIN_1"/>
    <property type="match status" value="1"/>
</dbReference>
<dbReference type="AlphaFoldDB" id="A0AAV8RGU6"/>
<evidence type="ECO:0000313" key="4">
    <source>
        <dbReference type="Proteomes" id="UP001222027"/>
    </source>
</evidence>
<sequence length="1149" mass="121070">MAADLERFDSSREGKYLVKSPKVGAIHGPAECVSYERKRLLDPSRDADGGERRAKQGIKKRGGRTSRSIFICGNPSKNEAGKEVLSPPANCETGMAGDQGNCSVQGIGESSDSTIELNVKMLDSRVYTFHVNKDTPVPLLKAKVASATGVPVELQRLIFRGKVLKDDHRLSDYHLEDGHTLHLVARQPIQAQTQPGTVSGDPSRVNDNQGRDSTSNAPHNRIGQVSHSVVLGTVNIADQGEGVISDIGRVVGAVLQSLGGGILMPGVGASNTPSAANQVSPGGETEGPRNVNGRNQIGNQAQPAVTVVNQPFQVQLASPGSVPRNMVVPDSMTTLLDFINRMELILQHGGSQSSSPSNLRDPPRSDNASSNLNRLPTPDVLASVIEHARLLLSGNAAAAFSRMVERLRRETTSADPMLRSQIQSDAMHMGLVMQHLGAMLLELGRTTMMLRMGPSPDGSFVNSGPAVYISSTGPNPIMVQPFPPQMSPLFTASSPLVNGPSMPLAGGDPLRNINIHILSGTSLAPGVLSSGGRANTGDANRSEHQNVEQPRQNGSGSGNADPMRGIPARTVVAAIPARPSGETASQVLSVVYPVHVRSQQSGPTHSGSFQGSHPSVGSGMQPNTSVIVPHPSEAGSIPAIVAQVNAHINGAFAGNALGQSSSFTSLQSAAAQGSHPALNSESQSDMNVQFPQSSSGMDPISAIVRQINEQIVNVISGNSPNQSLSSTAVQQQVPAGSLSTDTDDNSASTHDDNDPDSTNKLLESQISDTTTRGDGKQPQIEGNGSSTTGVDQRSHNLEESSTTGLTGLTSCGSDTNSATLGKFAEKTLMSGAASHDSSASQASASGRSTPLGLGLGGLQPKRRSKSTKPVAKDSISCDAPSVNQTQESISRGQEILRSIVSRGSDVNRVNVNSPSASLPTVLSQFVDGMSLGAQGSQEQVDAGGMISHVLQSPVFNNLLANVAEQTGLGSPADLRSMMEQCTQSPAMRSALNNIVQQVEGEGQDLGSMLLGSGSSEGGIDFSRMIQQMMPMVSQALGRVSSRSPPVTVMGSDEHQPQSNNVIHHVERMQDQNVQIDLREARERIEQCDSSGNIFRAMLEGADNLYGEEISYEDLQELGDDAELGNEYLEMLRRHIHERLHKQSNSSEKS</sequence>
<dbReference type="Gene3D" id="3.10.20.90">
    <property type="entry name" value="Phosphatidylinositol 3-kinase Catalytic Subunit, Chain A, domain 1"/>
    <property type="match status" value="1"/>
</dbReference>
<dbReference type="InterPro" id="IPR029071">
    <property type="entry name" value="Ubiquitin-like_domsf"/>
</dbReference>
<feature type="region of interest" description="Disordered" evidence="1">
    <location>
        <begin position="672"/>
        <end position="697"/>
    </location>
</feature>
<dbReference type="PROSITE" id="PS50053">
    <property type="entry name" value="UBIQUITIN_2"/>
    <property type="match status" value="1"/>
</dbReference>
<feature type="region of interest" description="Disordered" evidence="1">
    <location>
        <begin position="598"/>
        <end position="631"/>
    </location>
</feature>
<feature type="compositionally biased region" description="Polar residues" evidence="1">
    <location>
        <begin position="672"/>
        <end position="696"/>
    </location>
</feature>